<dbReference type="SUPFAM" id="SSF56988">
    <property type="entry name" value="Anthrax protective antigen"/>
    <property type="match status" value="1"/>
</dbReference>
<name>A0ABY1KIM3_9FLAO</name>
<protein>
    <submittedName>
        <fullName evidence="3">PA14 domain-containing protein</fullName>
    </submittedName>
</protein>
<evidence type="ECO:0000256" key="1">
    <source>
        <dbReference type="SAM" id="SignalP"/>
    </source>
</evidence>
<dbReference type="InterPro" id="IPR059177">
    <property type="entry name" value="GH29D-like_dom"/>
</dbReference>
<dbReference type="Gene3D" id="3.90.182.10">
    <property type="entry name" value="Toxin - Anthrax Protective Antigen,domain 1"/>
    <property type="match status" value="1"/>
</dbReference>
<evidence type="ECO:0000259" key="2">
    <source>
        <dbReference type="PROSITE" id="PS51820"/>
    </source>
</evidence>
<dbReference type="Pfam" id="PF13290">
    <property type="entry name" value="CHB_HEX_C_1"/>
    <property type="match status" value="1"/>
</dbReference>
<evidence type="ECO:0000313" key="4">
    <source>
        <dbReference type="Proteomes" id="UP000185728"/>
    </source>
</evidence>
<keyword evidence="4" id="KW-1185">Reference proteome</keyword>
<evidence type="ECO:0000313" key="3">
    <source>
        <dbReference type="EMBL" id="SIS39208.1"/>
    </source>
</evidence>
<dbReference type="EMBL" id="FTOB01000001">
    <property type="protein sequence ID" value="SIS39208.1"/>
    <property type="molecule type" value="Genomic_DNA"/>
</dbReference>
<feature type="domain" description="PA14" evidence="2">
    <location>
        <begin position="405"/>
        <end position="544"/>
    </location>
</feature>
<dbReference type="Gene3D" id="3.40.720.10">
    <property type="entry name" value="Alkaline Phosphatase, subunit A"/>
    <property type="match status" value="1"/>
</dbReference>
<reference evidence="3 4" key="1">
    <citation type="submission" date="2017-01" db="EMBL/GenBank/DDBJ databases">
        <authorList>
            <person name="Varghese N."/>
            <person name="Submissions S."/>
        </authorList>
    </citation>
    <scope>NUCLEOTIDE SEQUENCE [LARGE SCALE GENOMIC DNA]</scope>
    <source>
        <strain evidence="3 4">DSM 2061</strain>
    </source>
</reference>
<proteinExistence type="predicted"/>
<dbReference type="InterPro" id="IPR037524">
    <property type="entry name" value="PA14/GLEYA"/>
</dbReference>
<dbReference type="CDD" id="cd00016">
    <property type="entry name" value="ALP_like"/>
    <property type="match status" value="1"/>
</dbReference>
<dbReference type="Pfam" id="PF07691">
    <property type="entry name" value="PA14"/>
    <property type="match status" value="1"/>
</dbReference>
<dbReference type="PANTHER" id="PTHR10151:SF120">
    <property type="entry name" value="BIS(5'-ADENOSYL)-TRIPHOSPHATASE"/>
    <property type="match status" value="1"/>
</dbReference>
<gene>
    <name evidence="3" type="ORF">SAMN05421766_101406</name>
</gene>
<accession>A0ABY1KIM3</accession>
<dbReference type="PROSITE" id="PS51820">
    <property type="entry name" value="PA14"/>
    <property type="match status" value="1"/>
</dbReference>
<comment type="caution">
    <text evidence="3">The sequence shown here is derived from an EMBL/GenBank/DDBJ whole genome shotgun (WGS) entry which is preliminary data.</text>
</comment>
<feature type="signal peptide" evidence="1">
    <location>
        <begin position="1"/>
        <end position="23"/>
    </location>
</feature>
<dbReference type="InterPro" id="IPR017850">
    <property type="entry name" value="Alkaline_phosphatase_core_sf"/>
</dbReference>
<dbReference type="PANTHER" id="PTHR10151">
    <property type="entry name" value="ECTONUCLEOTIDE PYROPHOSPHATASE/PHOSPHODIESTERASE"/>
    <property type="match status" value="1"/>
</dbReference>
<sequence length="548" mass="60712">MKPMKLLMPMLALCGIWSRSVSGQEVPTLDIEHVVVIGFDGLSPDGLQNANTPTFDKLMQEGAYSLHARAVLPTSSSTNWASMIMGAGPEQHGITSNAWERDNFTLPAVTQSEEFIFPTIFQLTHDQIASAEIGAIYHWGGFGRLFEKSAVDYDVSPETEDETAVLASSYIKTKRPKLTFVHFDHVDHAGHEYGHGTPKYYESVEKADQLLKQVLQAIAASGLEDKTLIIVSADHGGLGKGHGGESLKEIEIPFIVWGKGVKKNYKIAHPIYQYDNAATVAFALGLKTPYAWIGKPVLSAFEGYQIKDNYTLLEQLKEPLFSPKGDGYKKAGGLFVEKASLKIENPNAIGTIRYTLDGSLPTKTSKTYEKTIPLTQNTVVKSAMFRDGKINSPIAEAFFRIHPRDLKTPVKYEIFYKDHLSFLPALGSQKPDIIGSSFEITSDEIRDKIKPNTAVRFTANIQVDETKNFRFYLRSDDGSQLFIDNELVVDNDGDHGVRTKDGSINLKRGLHTLKVLWFNGGGDGWLDVFVEEGDTVKQILSHPLLIAN</sequence>
<organism evidence="3 4">
    <name type="scientific">Zobellia uliginosa</name>
    <dbReference type="NCBI Taxonomy" id="143224"/>
    <lineage>
        <taxon>Bacteria</taxon>
        <taxon>Pseudomonadati</taxon>
        <taxon>Bacteroidota</taxon>
        <taxon>Flavobacteriia</taxon>
        <taxon>Flavobacteriales</taxon>
        <taxon>Flavobacteriaceae</taxon>
        <taxon>Zobellia</taxon>
    </lineage>
</organism>
<dbReference type="InterPro" id="IPR002591">
    <property type="entry name" value="Phosphodiest/P_Trfase"/>
</dbReference>
<dbReference type="SUPFAM" id="SSF53649">
    <property type="entry name" value="Alkaline phosphatase-like"/>
    <property type="match status" value="1"/>
</dbReference>
<dbReference type="SMART" id="SM00758">
    <property type="entry name" value="PA14"/>
    <property type="match status" value="1"/>
</dbReference>
<feature type="chain" id="PRO_5045227467" evidence="1">
    <location>
        <begin position="24"/>
        <end position="548"/>
    </location>
</feature>
<dbReference type="Proteomes" id="UP000185728">
    <property type="component" value="Unassembled WGS sequence"/>
</dbReference>
<dbReference type="InterPro" id="IPR011658">
    <property type="entry name" value="PA14_dom"/>
</dbReference>
<keyword evidence="1" id="KW-0732">Signal</keyword>
<dbReference type="Pfam" id="PF01663">
    <property type="entry name" value="Phosphodiest"/>
    <property type="match status" value="1"/>
</dbReference>